<reference evidence="2" key="1">
    <citation type="submission" date="2023-06" db="EMBL/GenBank/DDBJ databases">
        <title>Genome-scale phylogeny and comparative genomics of the fungal order Sordariales.</title>
        <authorList>
            <consortium name="Lawrence Berkeley National Laboratory"/>
            <person name="Hensen N."/>
            <person name="Bonometti L."/>
            <person name="Westerberg I."/>
            <person name="Brannstrom I.O."/>
            <person name="Guillou S."/>
            <person name="Cros-Aarteil S."/>
            <person name="Calhoun S."/>
            <person name="Haridas S."/>
            <person name="Kuo A."/>
            <person name="Mondo S."/>
            <person name="Pangilinan J."/>
            <person name="Riley R."/>
            <person name="Labutti K."/>
            <person name="Andreopoulos B."/>
            <person name="Lipzen A."/>
            <person name="Chen C."/>
            <person name="Yanf M."/>
            <person name="Daum C."/>
            <person name="Ng V."/>
            <person name="Clum A."/>
            <person name="Steindorff A."/>
            <person name="Ohm R."/>
            <person name="Martin F."/>
            <person name="Silar P."/>
            <person name="Natvig D."/>
            <person name="Lalanne C."/>
            <person name="Gautier V."/>
            <person name="Ament-Velasquez S.L."/>
            <person name="Kruys A."/>
            <person name="Hutchinson M.I."/>
            <person name="Powell A.J."/>
            <person name="Barry K."/>
            <person name="Miller A.N."/>
            <person name="Grigoriev I.V."/>
            <person name="Debuchy R."/>
            <person name="Gladieux P."/>
            <person name="Thoren M.H."/>
            <person name="Johannesson H."/>
        </authorList>
    </citation>
    <scope>NUCLEOTIDE SEQUENCE</scope>
    <source>
        <strain evidence="2">SMH2532-1</strain>
    </source>
</reference>
<protein>
    <submittedName>
        <fullName evidence="2">Uncharacterized protein</fullName>
    </submittedName>
</protein>
<comment type="caution">
    <text evidence="2">The sequence shown here is derived from an EMBL/GenBank/DDBJ whole genome shotgun (WGS) entry which is preliminary data.</text>
</comment>
<evidence type="ECO:0000313" key="2">
    <source>
        <dbReference type="EMBL" id="KAK0643829.1"/>
    </source>
</evidence>
<evidence type="ECO:0000256" key="1">
    <source>
        <dbReference type="SAM" id="MobiDB-lite"/>
    </source>
</evidence>
<sequence>MAIPWYHLKSCLPRNGMAWGNHDHVMRTRRRDRTVRLVLERLGVRTRPREVQVFLCGLVDSASDLIGLARCQGMVIDETEFLEQLWESHPLGKQLSGKYFAEFFHVLLRGRMAYLEDREDRGLPTQLEAEASGELSDDEDAGAALFAAMPAAAAAASTAASRHAAAAHPPASYTAGFPTGFTVDGPGLAFRPAPPTLASTITAATAAPAAPADPDVVLEWDSDEFVGFPPSSGEEDDEEEETDDLRDVRAGIGAMQLGDAMDVDE</sequence>
<proteinExistence type="predicted"/>
<dbReference type="Proteomes" id="UP001174936">
    <property type="component" value="Unassembled WGS sequence"/>
</dbReference>
<organism evidence="2 3">
    <name type="scientific">Cercophora newfieldiana</name>
    <dbReference type="NCBI Taxonomy" id="92897"/>
    <lineage>
        <taxon>Eukaryota</taxon>
        <taxon>Fungi</taxon>
        <taxon>Dikarya</taxon>
        <taxon>Ascomycota</taxon>
        <taxon>Pezizomycotina</taxon>
        <taxon>Sordariomycetes</taxon>
        <taxon>Sordariomycetidae</taxon>
        <taxon>Sordariales</taxon>
        <taxon>Lasiosphaeriaceae</taxon>
        <taxon>Cercophora</taxon>
    </lineage>
</organism>
<name>A0AA39Y0N7_9PEZI</name>
<evidence type="ECO:0000313" key="3">
    <source>
        <dbReference type="Proteomes" id="UP001174936"/>
    </source>
</evidence>
<gene>
    <name evidence="2" type="ORF">B0T16DRAFT_392293</name>
</gene>
<dbReference type="EMBL" id="JAULSV010000005">
    <property type="protein sequence ID" value="KAK0643829.1"/>
    <property type="molecule type" value="Genomic_DNA"/>
</dbReference>
<accession>A0AA39Y0N7</accession>
<keyword evidence="3" id="KW-1185">Reference proteome</keyword>
<feature type="region of interest" description="Disordered" evidence="1">
    <location>
        <begin position="223"/>
        <end position="244"/>
    </location>
</feature>
<dbReference type="AlphaFoldDB" id="A0AA39Y0N7"/>
<feature type="compositionally biased region" description="Acidic residues" evidence="1">
    <location>
        <begin position="233"/>
        <end position="244"/>
    </location>
</feature>